<comment type="similarity">
    <text evidence="5">Belongs to the zinc-containing alcohol dehydrogenase family.</text>
</comment>
<dbReference type="PANTHER" id="PTHR42813:SF2">
    <property type="entry name" value="DEHYDROGENASE, ZINC-CONTAINING, PUTATIVE (AFU_ORTHOLOGUE AFUA_2G02810)-RELATED"/>
    <property type="match status" value="1"/>
</dbReference>
<dbReference type="Gene3D" id="3.40.50.720">
    <property type="entry name" value="NAD(P)-binding Rossmann-like Domain"/>
    <property type="match status" value="1"/>
</dbReference>
<dbReference type="SUPFAM" id="SSF51735">
    <property type="entry name" value="NAD(P)-binding Rossmann-fold domains"/>
    <property type="match status" value="1"/>
</dbReference>
<proteinExistence type="inferred from homology"/>
<evidence type="ECO:0000256" key="2">
    <source>
        <dbReference type="ARBA" id="ARBA00022723"/>
    </source>
</evidence>
<dbReference type="InterPro" id="IPR011032">
    <property type="entry name" value="GroES-like_sf"/>
</dbReference>
<protein>
    <submittedName>
        <fullName evidence="7">GroES-like protein</fullName>
    </submittedName>
</protein>
<evidence type="ECO:0000313" key="8">
    <source>
        <dbReference type="Proteomes" id="UP000003573"/>
    </source>
</evidence>
<evidence type="ECO:0000313" key="7">
    <source>
        <dbReference type="EMBL" id="EHJ52158.1"/>
    </source>
</evidence>
<comment type="caution">
    <text evidence="7">The sequence shown here is derived from an EMBL/GenBank/DDBJ whole genome shotgun (WGS) entry which is preliminary data.</text>
</comment>
<dbReference type="Proteomes" id="UP000003573">
    <property type="component" value="Unassembled WGS sequence"/>
</dbReference>
<keyword evidence="4" id="KW-0560">Oxidoreductase</keyword>
<keyword evidence="3 5" id="KW-0862">Zinc</keyword>
<dbReference type="GO" id="GO:0016491">
    <property type="term" value="F:oxidoreductase activity"/>
    <property type="evidence" value="ECO:0007669"/>
    <property type="project" value="UniProtKB-KW"/>
</dbReference>
<dbReference type="GO" id="GO:0008270">
    <property type="term" value="F:zinc ion binding"/>
    <property type="evidence" value="ECO:0007669"/>
    <property type="project" value="InterPro"/>
</dbReference>
<dbReference type="SMART" id="SM00829">
    <property type="entry name" value="PKS_ER"/>
    <property type="match status" value="1"/>
</dbReference>
<dbReference type="PROSITE" id="PS00059">
    <property type="entry name" value="ADH_ZINC"/>
    <property type="match status" value="1"/>
</dbReference>
<dbReference type="InterPro" id="IPR036291">
    <property type="entry name" value="NAD(P)-bd_dom_sf"/>
</dbReference>
<dbReference type="PANTHER" id="PTHR42813">
    <property type="entry name" value="ZINC-TYPE ALCOHOL DEHYDROGENASE-LIKE"/>
    <property type="match status" value="1"/>
</dbReference>
<dbReference type="CDD" id="cd08287">
    <property type="entry name" value="FDH_like_ADH3"/>
    <property type="match status" value="1"/>
</dbReference>
<dbReference type="eggNOG" id="COG1063">
    <property type="taxonomic scope" value="Bacteria"/>
</dbReference>
<comment type="cofactor">
    <cofactor evidence="1 5">
        <name>Zn(2+)</name>
        <dbReference type="ChEBI" id="CHEBI:29105"/>
    </cofactor>
</comment>
<sequence length="348" mass="37109">MKSAVFLKPGQVAVEEIEKPSLIAADDAVIRVVRSCVCGSDLWAYRGIGEKEEHSENSGHEVIGIIEEVGSDISTVKKGDFVIAPFTHGCGHCAACRAGYEGGCQSHGMETNFSGGYQAEYVRYTHADWALVKIPGQPSDYSQAMLASFLALADVMPTGYHAARVANVEKGDTVVVVGDGAVGLCAVIAAKLRGAKRIIIMSRHEDRQKLALEFGATDIVAERGEEGIAKVLKLTNGEGADAVLECVGTQLSTETAIALARPGAVVGRVGVPHTKDINIGDYFMRNIVFAGGPASVTTYDKDVLLKAVLDGVINPGKVFTKTYSLDDIDQAYKDMDERQTIKSMIVLD</sequence>
<name>G5JWG9_9STRE</name>
<dbReference type="Gene3D" id="3.90.180.10">
    <property type="entry name" value="Medium-chain alcohol dehydrogenases, catalytic domain"/>
    <property type="match status" value="1"/>
</dbReference>
<reference evidence="7 8" key="1">
    <citation type="journal article" date="2014" name="Int. J. Syst. Evol. Microbiol.">
        <title>Phylogenomics and the dynamic genome evolution of the genus Streptococcus.</title>
        <authorList>
            <consortium name="The Broad Institute Genome Sequencing Platform"/>
            <person name="Richards V.P."/>
            <person name="Palmer S.R."/>
            <person name="Pavinski Bitar P.D."/>
            <person name="Qin X."/>
            <person name="Weinstock G.M."/>
            <person name="Highlander S.K."/>
            <person name="Town C.D."/>
            <person name="Burne R.A."/>
            <person name="Stanhope M.J."/>
        </authorList>
    </citation>
    <scope>NUCLEOTIDE SEQUENCE [LARGE SCALE GENOMIC DNA]</scope>
    <source>
        <strain evidence="7 8">NCTC 11558</strain>
    </source>
</reference>
<evidence type="ECO:0000259" key="6">
    <source>
        <dbReference type="SMART" id="SM00829"/>
    </source>
</evidence>
<dbReference type="InterPro" id="IPR013154">
    <property type="entry name" value="ADH-like_N"/>
</dbReference>
<dbReference type="AlphaFoldDB" id="G5JWG9"/>
<dbReference type="EMBL" id="AEUW02000001">
    <property type="protein sequence ID" value="EHJ52158.1"/>
    <property type="molecule type" value="Genomic_DNA"/>
</dbReference>
<evidence type="ECO:0000256" key="3">
    <source>
        <dbReference type="ARBA" id="ARBA00022833"/>
    </source>
</evidence>
<dbReference type="OrthoDB" id="9769198at2"/>
<dbReference type="Pfam" id="PF08240">
    <property type="entry name" value="ADH_N"/>
    <property type="match status" value="1"/>
</dbReference>
<gene>
    <name evidence="7" type="ORF">STRMA_0941</name>
</gene>
<evidence type="ECO:0000256" key="5">
    <source>
        <dbReference type="RuleBase" id="RU361277"/>
    </source>
</evidence>
<dbReference type="InterPro" id="IPR002328">
    <property type="entry name" value="ADH_Zn_CS"/>
</dbReference>
<dbReference type="SUPFAM" id="SSF50129">
    <property type="entry name" value="GroES-like"/>
    <property type="match status" value="1"/>
</dbReference>
<accession>G5JWG9</accession>
<dbReference type="RefSeq" id="WP_003079888.1">
    <property type="nucleotide sequence ID" value="NZ_AEUW02000001.1"/>
</dbReference>
<dbReference type="Pfam" id="PF00107">
    <property type="entry name" value="ADH_zinc_N"/>
    <property type="match status" value="1"/>
</dbReference>
<feature type="domain" description="Enoyl reductase (ER)" evidence="6">
    <location>
        <begin position="10"/>
        <end position="345"/>
    </location>
</feature>
<dbReference type="InterPro" id="IPR020843">
    <property type="entry name" value="ER"/>
</dbReference>
<organism evidence="7 8">
    <name type="scientific">Streptococcus macacae NCTC 11558</name>
    <dbReference type="NCBI Taxonomy" id="764298"/>
    <lineage>
        <taxon>Bacteria</taxon>
        <taxon>Bacillati</taxon>
        <taxon>Bacillota</taxon>
        <taxon>Bacilli</taxon>
        <taxon>Lactobacillales</taxon>
        <taxon>Streptococcaceae</taxon>
        <taxon>Streptococcus</taxon>
    </lineage>
</organism>
<evidence type="ECO:0000256" key="1">
    <source>
        <dbReference type="ARBA" id="ARBA00001947"/>
    </source>
</evidence>
<dbReference type="InterPro" id="IPR013149">
    <property type="entry name" value="ADH-like_C"/>
</dbReference>
<keyword evidence="8" id="KW-1185">Reference proteome</keyword>
<evidence type="ECO:0000256" key="4">
    <source>
        <dbReference type="ARBA" id="ARBA00023002"/>
    </source>
</evidence>
<dbReference type="STRING" id="764298.STRMA_0941"/>
<keyword evidence="2 5" id="KW-0479">Metal-binding</keyword>